<dbReference type="Pfam" id="PF11216">
    <property type="entry name" value="DUF3012"/>
    <property type="match status" value="1"/>
</dbReference>
<name>A0A6H1UGY4_9GAMM</name>
<dbReference type="KEGG" id="fes:HER31_09245"/>
<dbReference type="EMBL" id="CP051180">
    <property type="protein sequence ID" value="QIZ77052.1"/>
    <property type="molecule type" value="Genomic_DNA"/>
</dbReference>
<dbReference type="Proteomes" id="UP000501602">
    <property type="component" value="Chromosome"/>
</dbReference>
<evidence type="ECO:0000313" key="1">
    <source>
        <dbReference type="EMBL" id="QIZ77052.1"/>
    </source>
</evidence>
<keyword evidence="2" id="KW-1185">Reference proteome</keyword>
<dbReference type="PROSITE" id="PS51257">
    <property type="entry name" value="PROKAR_LIPOPROTEIN"/>
    <property type="match status" value="1"/>
</dbReference>
<protein>
    <submittedName>
        <fullName evidence="1">DUF3012 domain-containing protein</fullName>
    </submittedName>
</protein>
<gene>
    <name evidence="1" type="ORF">HER31_09245</name>
</gene>
<dbReference type="InterPro" id="IPR021379">
    <property type="entry name" value="DUF3012"/>
</dbReference>
<evidence type="ECO:0000313" key="2">
    <source>
        <dbReference type="Proteomes" id="UP000501602"/>
    </source>
</evidence>
<organism evidence="1 2">
    <name type="scientific">Ferrimonas lipolytica</name>
    <dbReference type="NCBI Taxonomy" id="2724191"/>
    <lineage>
        <taxon>Bacteria</taxon>
        <taxon>Pseudomonadati</taxon>
        <taxon>Pseudomonadota</taxon>
        <taxon>Gammaproteobacteria</taxon>
        <taxon>Alteromonadales</taxon>
        <taxon>Ferrimonadaceae</taxon>
        <taxon>Ferrimonas</taxon>
    </lineage>
</organism>
<dbReference type="RefSeq" id="WP_168660313.1">
    <property type="nucleotide sequence ID" value="NZ_CP051180.1"/>
</dbReference>
<dbReference type="AlphaFoldDB" id="A0A6H1UGY4"/>
<accession>A0A6H1UGY4</accession>
<sequence length="52" mass="5802">MKKLVGLLFVGVLLTGCSPEIGSEQWCKQMKEKPSADWTATEAKDFAKHCIF</sequence>
<proteinExistence type="predicted"/>
<reference evidence="1 2" key="1">
    <citation type="submission" date="2020-04" db="EMBL/GenBank/DDBJ databases">
        <title>Ferrimonas sp. S7 isolated from sea water.</title>
        <authorList>
            <person name="Bae S.S."/>
            <person name="Baek K."/>
        </authorList>
    </citation>
    <scope>NUCLEOTIDE SEQUENCE [LARGE SCALE GENOMIC DNA]</scope>
    <source>
        <strain evidence="1 2">S7</strain>
    </source>
</reference>